<organism evidence="1 2">
    <name type="scientific">Streptococcus vestibularis F0396</name>
    <dbReference type="NCBI Taxonomy" id="904306"/>
    <lineage>
        <taxon>Bacteria</taxon>
        <taxon>Bacillati</taxon>
        <taxon>Bacillota</taxon>
        <taxon>Bacilli</taxon>
        <taxon>Lactobacillales</taxon>
        <taxon>Streptococcaceae</taxon>
        <taxon>Streptococcus</taxon>
    </lineage>
</organism>
<proteinExistence type="predicted"/>
<comment type="caution">
    <text evidence="1">The sequence shown here is derived from an EMBL/GenBank/DDBJ whole genome shotgun (WGS) entry which is preliminary data.</text>
</comment>
<dbReference type="EMBL" id="AEKO01000009">
    <property type="protein sequence ID" value="EFQ58697.1"/>
    <property type="molecule type" value="Genomic_DNA"/>
</dbReference>
<accession>E3CSL3</accession>
<protein>
    <submittedName>
        <fullName evidence="1">Uncharacterized protein</fullName>
    </submittedName>
</protein>
<dbReference type="AlphaFoldDB" id="E3CSL3"/>
<dbReference type="Proteomes" id="UP000004896">
    <property type="component" value="Unassembled WGS sequence"/>
</dbReference>
<sequence length="42" mass="5040">MEKYHLKNQLDEAIKILYDNSWLSHDGNGNQFRMLNITNFVQ</sequence>
<evidence type="ECO:0000313" key="1">
    <source>
        <dbReference type="EMBL" id="EFQ58697.1"/>
    </source>
</evidence>
<name>E3CSL3_STRVE</name>
<evidence type="ECO:0000313" key="2">
    <source>
        <dbReference type="Proteomes" id="UP000004896"/>
    </source>
</evidence>
<reference evidence="1 2" key="1">
    <citation type="submission" date="2010-10" db="EMBL/GenBank/DDBJ databases">
        <authorList>
            <person name="Durkin A.S."/>
            <person name="Madupu R."/>
            <person name="Torralba M."/>
            <person name="Gillis M."/>
            <person name="Methe B."/>
            <person name="Sutton G."/>
            <person name="Nelson K.E."/>
        </authorList>
    </citation>
    <scope>NUCLEOTIDE SEQUENCE [LARGE SCALE GENOMIC DNA]</scope>
    <source>
        <strain evidence="1 2">F0396</strain>
    </source>
</reference>
<gene>
    <name evidence="1" type="ORF">HMPREF9192_0190</name>
</gene>